<accession>A0A7X1ZFU3</accession>
<evidence type="ECO:0000313" key="2">
    <source>
        <dbReference type="EMBL" id="MQX37798.1"/>
    </source>
</evidence>
<keyword evidence="3" id="KW-1185">Reference proteome</keyword>
<dbReference type="PANTHER" id="PTHR43293">
    <property type="entry name" value="ACETATE COA-TRANSFERASE YDIF"/>
    <property type="match status" value="1"/>
</dbReference>
<comment type="caution">
    <text evidence="2">The sequence shown here is derived from an EMBL/GenBank/DDBJ whole genome shotgun (WGS) entry which is preliminary data.</text>
</comment>
<organism evidence="2 3">
    <name type="scientific">Roseospira navarrensis</name>
    <dbReference type="NCBI Taxonomy" id="140058"/>
    <lineage>
        <taxon>Bacteria</taxon>
        <taxon>Pseudomonadati</taxon>
        <taxon>Pseudomonadota</taxon>
        <taxon>Alphaproteobacteria</taxon>
        <taxon>Rhodospirillales</taxon>
        <taxon>Rhodospirillaceae</taxon>
        <taxon>Roseospira</taxon>
    </lineage>
</organism>
<dbReference type="Gene3D" id="3.40.1080.10">
    <property type="entry name" value="Glutaconate Coenzyme A-transferase"/>
    <property type="match status" value="2"/>
</dbReference>
<keyword evidence="2" id="KW-0808">Transferase</keyword>
<sequence>MDVSPHALRTRKAKNKIVSAAEAVAMIRDGDVLCNAGFVGCGVPDELLAALAERFRESARPRDLTLLFAAGQGDGQERGLNRLALDGLVRRVVGGHWGLIPKLGRMAIEEKIDAYNLPQGCISQLYRDIAASKPGTISRVGLETFVDPRLEGGRINARSTEAMVERITLGGEEYLFYKAIPINVAFIRGTTADAQGNLTMEREALTLDTLAMAMATRNSGGLVIAQVERIAEAGSLHPRQVRVPGILVDCVVKSRPENHVQTYATPYSPVFSTEVRTPMDGLPVMPLDDRKVIARRAAFELPANGVVNLGIGMPEGVASVAVEERIIREVTLTAEPGIVGGIPANGLDFGAAYNPDAIIDQNQQFDFYDGGGLDLACLGLAQCDAHGNVNVSRFGPRLAGAGGFINISQNARRVVFAGTFTADGLAVAIEKGRLRIVSEGRLRKFRRQVEQVTFSGTRAARLGKSVLYVTERCVFTLEKGGLRLAEVAPGIDIERDILATMDFRPLIDRPRTMDAVIFRDGPMGLAERFKALSLTERITYDAAQNRLFVNFENLRVDRLAQIQEIETIAVRICEAQGRRVDVVVNYDGFVVQEDVADAYAEMVGRMVERYYRHVSRYSTNAFLRVKLGDRQPKGGVGRQSWGDRLSGRPDD</sequence>
<dbReference type="RefSeq" id="WP_153345644.1">
    <property type="nucleotide sequence ID" value="NZ_WIVE01000056.1"/>
</dbReference>
<feature type="region of interest" description="Disordered" evidence="1">
    <location>
        <begin position="632"/>
        <end position="651"/>
    </location>
</feature>
<evidence type="ECO:0000313" key="3">
    <source>
        <dbReference type="Proteomes" id="UP000434582"/>
    </source>
</evidence>
<dbReference type="GO" id="GO:0008410">
    <property type="term" value="F:CoA-transferase activity"/>
    <property type="evidence" value="ECO:0007669"/>
    <property type="project" value="InterPro"/>
</dbReference>
<dbReference type="AlphaFoldDB" id="A0A7X1ZFU3"/>
<proteinExistence type="predicted"/>
<dbReference type="Pfam" id="PF01144">
    <property type="entry name" value="CoA_trans"/>
    <property type="match status" value="1"/>
</dbReference>
<dbReference type="Proteomes" id="UP000434582">
    <property type="component" value="Unassembled WGS sequence"/>
</dbReference>
<gene>
    <name evidence="2" type="ORF">GHC57_14860</name>
</gene>
<dbReference type="OrthoDB" id="9805230at2"/>
<dbReference type="SMART" id="SM00882">
    <property type="entry name" value="CoA_trans"/>
    <property type="match status" value="2"/>
</dbReference>
<dbReference type="EMBL" id="WIVE01000056">
    <property type="protein sequence ID" value="MQX37798.1"/>
    <property type="molecule type" value="Genomic_DNA"/>
</dbReference>
<dbReference type="SUPFAM" id="SSF100950">
    <property type="entry name" value="NagB/RpiA/CoA transferase-like"/>
    <property type="match status" value="2"/>
</dbReference>
<reference evidence="2 3" key="1">
    <citation type="submission" date="2019-10" db="EMBL/GenBank/DDBJ databases">
        <title>Draft whole-genome sequence of the purple nonsulfur photosynthetic bacterium Roseospira navarrensis DSM 15114.</title>
        <authorList>
            <person name="Kyndt J.A."/>
            <person name="Meyer T.E."/>
        </authorList>
    </citation>
    <scope>NUCLEOTIDE SEQUENCE [LARGE SCALE GENOMIC DNA]</scope>
    <source>
        <strain evidence="2 3">DSM 15114</strain>
    </source>
</reference>
<name>A0A7X1ZFU3_9PROT</name>
<dbReference type="InterPro" id="IPR004165">
    <property type="entry name" value="CoA_trans_fam_I"/>
</dbReference>
<protein>
    <submittedName>
        <fullName evidence="2">Acyl CoA:acetate/3-ketoacid CoA transferase</fullName>
    </submittedName>
</protein>
<evidence type="ECO:0000256" key="1">
    <source>
        <dbReference type="SAM" id="MobiDB-lite"/>
    </source>
</evidence>
<dbReference type="InterPro" id="IPR037171">
    <property type="entry name" value="NagB/RpiA_transferase-like"/>
</dbReference>
<dbReference type="PANTHER" id="PTHR43293:SF1">
    <property type="entry name" value="ACETATE COA-TRANSFERASE YDIF"/>
    <property type="match status" value="1"/>
</dbReference>